<sequence length="160" mass="17594">VLEGWAQRWGSDQTMGAALLNRSGLLKEVEESLVPLQEVLLHLWHLDQAAKRAQRHGLPGPCPAIVVDLCCGKGYTPLLLSYLLAEPQGPYCHLSPWLRQCVLVDKNKAINFQHLEHGLEQDLQMGCAAVPLQVWCGVNLFDESLGLRLACPARGGEPVV</sequence>
<protein>
    <submittedName>
        <fullName evidence="1">Uncharacterized protein</fullName>
    </submittedName>
</protein>
<proteinExistence type="predicted"/>
<accession>A0A813KF03</accession>
<organism evidence="1 2">
    <name type="scientific">Polarella glacialis</name>
    <name type="common">Dinoflagellate</name>
    <dbReference type="NCBI Taxonomy" id="89957"/>
    <lineage>
        <taxon>Eukaryota</taxon>
        <taxon>Sar</taxon>
        <taxon>Alveolata</taxon>
        <taxon>Dinophyceae</taxon>
        <taxon>Suessiales</taxon>
        <taxon>Suessiaceae</taxon>
        <taxon>Polarella</taxon>
    </lineage>
</organism>
<feature type="non-terminal residue" evidence="1">
    <location>
        <position position="160"/>
    </location>
</feature>
<dbReference type="Proteomes" id="UP000626109">
    <property type="component" value="Unassembled WGS sequence"/>
</dbReference>
<reference evidence="1" key="1">
    <citation type="submission" date="2021-02" db="EMBL/GenBank/DDBJ databases">
        <authorList>
            <person name="Dougan E. K."/>
            <person name="Rhodes N."/>
            <person name="Thang M."/>
            <person name="Chan C."/>
        </authorList>
    </citation>
    <scope>NUCLEOTIDE SEQUENCE</scope>
</reference>
<gene>
    <name evidence="1" type="ORF">PGLA2088_LOCUS31512</name>
</gene>
<name>A0A813KF03_POLGL</name>
<evidence type="ECO:0000313" key="1">
    <source>
        <dbReference type="EMBL" id="CAE8700222.1"/>
    </source>
</evidence>
<dbReference type="EMBL" id="CAJNNW010029425">
    <property type="protein sequence ID" value="CAE8700222.1"/>
    <property type="molecule type" value="Genomic_DNA"/>
</dbReference>
<feature type="non-terminal residue" evidence="1">
    <location>
        <position position="1"/>
    </location>
</feature>
<evidence type="ECO:0000313" key="2">
    <source>
        <dbReference type="Proteomes" id="UP000626109"/>
    </source>
</evidence>
<dbReference type="AlphaFoldDB" id="A0A813KF03"/>
<comment type="caution">
    <text evidence="1">The sequence shown here is derived from an EMBL/GenBank/DDBJ whole genome shotgun (WGS) entry which is preliminary data.</text>
</comment>